<dbReference type="AlphaFoldDB" id="A0A812JKM9"/>
<dbReference type="EMBL" id="CAJNDS010000429">
    <property type="protein sequence ID" value="CAE7205222.1"/>
    <property type="molecule type" value="Genomic_DNA"/>
</dbReference>
<gene>
    <name evidence="2" type="ORF">SNAT2548_LOCUS6454</name>
</gene>
<dbReference type="InterPro" id="IPR015947">
    <property type="entry name" value="PUA-like_sf"/>
</dbReference>
<feature type="region of interest" description="Disordered" evidence="1">
    <location>
        <begin position="226"/>
        <end position="251"/>
    </location>
</feature>
<protein>
    <submittedName>
        <fullName evidence="2">Uncharacterized protein</fullName>
    </submittedName>
</protein>
<organism evidence="2 3">
    <name type="scientific">Symbiodinium natans</name>
    <dbReference type="NCBI Taxonomy" id="878477"/>
    <lineage>
        <taxon>Eukaryota</taxon>
        <taxon>Sar</taxon>
        <taxon>Alveolata</taxon>
        <taxon>Dinophyceae</taxon>
        <taxon>Suessiales</taxon>
        <taxon>Symbiodiniaceae</taxon>
        <taxon>Symbiodinium</taxon>
    </lineage>
</organism>
<dbReference type="Proteomes" id="UP000604046">
    <property type="component" value="Unassembled WGS sequence"/>
</dbReference>
<evidence type="ECO:0000313" key="2">
    <source>
        <dbReference type="EMBL" id="CAE7205222.1"/>
    </source>
</evidence>
<dbReference type="SUPFAM" id="SSF88697">
    <property type="entry name" value="PUA domain-like"/>
    <property type="match status" value="1"/>
</dbReference>
<feature type="region of interest" description="Disordered" evidence="1">
    <location>
        <begin position="589"/>
        <end position="615"/>
    </location>
</feature>
<sequence>MARSQLPANVWMNVLDFAGAQHTMIVTEDPDLPQDPEDWPRALGICKELQESNIVEDCISKVLICEDCGIQHRIVVLTANRWNLTSSRALMAVNRSTASSFHHQVAPNSSNAHPNPSCWIKIHRVGQDYVQLEMPVQKFHTLKWSWILPGTIPCTSPPPSIRFVSLLKDYTIAKQIRHHKELQANADYRAKKKAALVQRLHYHISLPMGNVVTAFERIFTSHNIPKQRAREVPSETSLRPTILRGTPRPECGEPTGYEITSQAASVPIEFNAGLEALRETTVRQQFPPRQKYGNSNSKSAPMSTIDYSKWEKLQEGSDEEVFQKPLPPSSPRQPIKVGPFAVASPRLPDDPAARREVLREQKELRDFVRLHPCPAEADLHAWLRRMHEHSKKPQVKHDTFAWVMRNMEWDSQHLAWFHYPSFRVLWESATLAPSTAFAGQRSAGITLYERGGKPCMQFNFYALHHAMAGEDFHANAPFPVYTFAGDIEKDYFRELLNAANVEAAENSHDKFVAWFTSRSDMPFGPTPATNCIIDALKKAPQQHDGAGKVTVPAVNDGQDNSAQAATATSTKDVLDADLELMEKLLSETSTDAKAAVDEEHPEPGERNTTQPCMPRPGERIMVLQEPWLLLILNKLKTMEIRRAAAEPGKTWLACEGRVHGAAKISSCVQITHEEFEATRAQHRHLGNMPPYTKIYALKLQDIVRLDAPVPYYRLPATAPWMVFRAGPGEKRIRSSKRKRALPEEDATLQIQDTLLDGATSGTRLPSPARKDDEANR</sequence>
<dbReference type="Gene3D" id="2.30.130.30">
    <property type="entry name" value="Hypothetical protein"/>
    <property type="match status" value="1"/>
</dbReference>
<evidence type="ECO:0000256" key="1">
    <source>
        <dbReference type="SAM" id="MobiDB-lite"/>
    </source>
</evidence>
<evidence type="ECO:0000313" key="3">
    <source>
        <dbReference type="Proteomes" id="UP000604046"/>
    </source>
</evidence>
<keyword evidence="3" id="KW-1185">Reference proteome</keyword>
<accession>A0A812JKM9</accession>
<feature type="region of interest" description="Disordered" evidence="1">
    <location>
        <begin position="733"/>
        <end position="776"/>
    </location>
</feature>
<reference evidence="2" key="1">
    <citation type="submission" date="2021-02" db="EMBL/GenBank/DDBJ databases">
        <authorList>
            <person name="Dougan E. K."/>
            <person name="Rhodes N."/>
            <person name="Thang M."/>
            <person name="Chan C."/>
        </authorList>
    </citation>
    <scope>NUCLEOTIDE SEQUENCE</scope>
</reference>
<feature type="compositionally biased region" description="Basic and acidic residues" evidence="1">
    <location>
        <begin position="594"/>
        <end position="605"/>
    </location>
</feature>
<name>A0A812JKM9_9DINO</name>
<proteinExistence type="predicted"/>
<comment type="caution">
    <text evidence="2">The sequence shown here is derived from an EMBL/GenBank/DDBJ whole genome shotgun (WGS) entry which is preliminary data.</text>
</comment>